<organism evidence="1 2">
    <name type="scientific">Xenopus laevis</name>
    <name type="common">African clawed frog</name>
    <dbReference type="NCBI Taxonomy" id="8355"/>
    <lineage>
        <taxon>Eukaryota</taxon>
        <taxon>Metazoa</taxon>
        <taxon>Chordata</taxon>
        <taxon>Craniata</taxon>
        <taxon>Vertebrata</taxon>
        <taxon>Euteleostomi</taxon>
        <taxon>Amphibia</taxon>
        <taxon>Batrachia</taxon>
        <taxon>Anura</taxon>
        <taxon>Pipoidea</taxon>
        <taxon>Pipidae</taxon>
        <taxon>Xenopodinae</taxon>
        <taxon>Xenopus</taxon>
        <taxon>Xenopus</taxon>
    </lineage>
</organism>
<gene>
    <name evidence="1" type="ORF">XELAEV_18006215mg</name>
</gene>
<evidence type="ECO:0000313" key="2">
    <source>
        <dbReference type="Proteomes" id="UP000694892"/>
    </source>
</evidence>
<reference evidence="2" key="1">
    <citation type="journal article" date="2016" name="Nature">
        <title>Genome evolution in the allotetraploid frog Xenopus laevis.</title>
        <authorList>
            <person name="Session A.M."/>
            <person name="Uno Y."/>
            <person name="Kwon T."/>
            <person name="Chapman J.A."/>
            <person name="Toyoda A."/>
            <person name="Takahashi S."/>
            <person name="Fukui A."/>
            <person name="Hikosaka A."/>
            <person name="Suzuki A."/>
            <person name="Kondo M."/>
            <person name="van Heeringen S.J."/>
            <person name="Quigley I."/>
            <person name="Heinz S."/>
            <person name="Ogino H."/>
            <person name="Ochi H."/>
            <person name="Hellsten U."/>
            <person name="Lyons J.B."/>
            <person name="Simakov O."/>
            <person name="Putnam N."/>
            <person name="Stites J."/>
            <person name="Kuroki Y."/>
            <person name="Tanaka T."/>
            <person name="Michiue T."/>
            <person name="Watanabe M."/>
            <person name="Bogdanovic O."/>
            <person name="Lister R."/>
            <person name="Georgiou G."/>
            <person name="Paranjpe S.S."/>
            <person name="van Kruijsbergen I."/>
            <person name="Shu S."/>
            <person name="Carlson J."/>
            <person name="Kinoshita T."/>
            <person name="Ohta Y."/>
            <person name="Mawaribuchi S."/>
            <person name="Jenkins J."/>
            <person name="Grimwood J."/>
            <person name="Schmutz J."/>
            <person name="Mitros T."/>
            <person name="Mozaffari S.V."/>
            <person name="Suzuki Y."/>
            <person name="Haramoto Y."/>
            <person name="Yamamoto T.S."/>
            <person name="Takagi C."/>
            <person name="Heald R."/>
            <person name="Miller K."/>
            <person name="Haudenschild C."/>
            <person name="Kitzman J."/>
            <person name="Nakayama T."/>
            <person name="Izutsu Y."/>
            <person name="Robert J."/>
            <person name="Fortriede J."/>
            <person name="Burns K."/>
            <person name="Lotay V."/>
            <person name="Karimi K."/>
            <person name="Yasuoka Y."/>
            <person name="Dichmann D.S."/>
            <person name="Flajnik M.F."/>
            <person name="Houston D.W."/>
            <person name="Shendure J."/>
            <person name="DuPasquier L."/>
            <person name="Vize P.D."/>
            <person name="Zorn A.M."/>
            <person name="Ito M."/>
            <person name="Marcotte E.M."/>
            <person name="Wallingford J.B."/>
            <person name="Ito Y."/>
            <person name="Asashima M."/>
            <person name="Ueno N."/>
            <person name="Matsuda Y."/>
            <person name="Veenstra G.J."/>
            <person name="Fujiyama A."/>
            <person name="Harland R.M."/>
            <person name="Taira M."/>
            <person name="Rokhsar D.S."/>
        </authorList>
    </citation>
    <scope>NUCLEOTIDE SEQUENCE [LARGE SCALE GENOMIC DNA]</scope>
    <source>
        <strain evidence="2">J</strain>
    </source>
</reference>
<protein>
    <submittedName>
        <fullName evidence="1">Uncharacterized protein</fullName>
    </submittedName>
</protein>
<dbReference type="EMBL" id="CM004466">
    <property type="protein sequence ID" value="OCU00438.1"/>
    <property type="molecule type" value="Genomic_DNA"/>
</dbReference>
<dbReference type="AlphaFoldDB" id="A0A974E0Q8"/>
<dbReference type="Proteomes" id="UP000694892">
    <property type="component" value="Chromosome 1L"/>
</dbReference>
<evidence type="ECO:0000313" key="1">
    <source>
        <dbReference type="EMBL" id="OCU00438.1"/>
    </source>
</evidence>
<accession>A0A974E0Q8</accession>
<name>A0A974E0Q8_XENLA</name>
<sequence>MHYPTHEHQWECLASLTEDRYIRHTVYKNYARLATYGPSRSQQARKHQKSSWDFVKPKDSATCRHHVICFVFCGAAWEEREWRIL</sequence>
<proteinExistence type="predicted"/>